<dbReference type="GeneID" id="30210570"/>
<name>A0A1B9G124_9TREE</name>
<proteinExistence type="predicted"/>
<feature type="region of interest" description="Disordered" evidence="1">
    <location>
        <begin position="1"/>
        <end position="57"/>
    </location>
</feature>
<dbReference type="KEGG" id="kbi:30210570"/>
<keyword evidence="4" id="KW-1185">Reference proteome</keyword>
<evidence type="ECO:0000313" key="3">
    <source>
        <dbReference type="EMBL" id="WVW84533.1"/>
    </source>
</evidence>
<evidence type="ECO:0000313" key="2">
    <source>
        <dbReference type="EMBL" id="OCF24710.1"/>
    </source>
</evidence>
<feature type="region of interest" description="Disordered" evidence="1">
    <location>
        <begin position="233"/>
        <end position="269"/>
    </location>
</feature>
<dbReference type="RefSeq" id="XP_019045780.1">
    <property type="nucleotide sequence ID" value="XM_019192783.1"/>
</dbReference>
<accession>A0A1B9G124</accession>
<feature type="compositionally biased region" description="Polar residues" evidence="1">
    <location>
        <begin position="258"/>
        <end position="269"/>
    </location>
</feature>
<dbReference type="Proteomes" id="UP000092730">
    <property type="component" value="Chromosome 5"/>
</dbReference>
<reference evidence="3" key="4">
    <citation type="submission" date="2024-02" db="EMBL/GenBank/DDBJ databases">
        <title>Comparative genomics of Cryptococcus and Kwoniella reveals pathogenesis evolution and contrasting modes of karyotype evolution via chromosome fusion or intercentromeric recombination.</title>
        <authorList>
            <person name="Coelho M.A."/>
            <person name="David-Palma M."/>
            <person name="Shea T."/>
            <person name="Bowers K."/>
            <person name="McGinley-Smith S."/>
            <person name="Mohammad A.W."/>
            <person name="Gnirke A."/>
            <person name="Yurkov A.M."/>
            <person name="Nowrousian M."/>
            <person name="Sun S."/>
            <person name="Cuomo C.A."/>
            <person name="Heitman J."/>
        </authorList>
    </citation>
    <scope>NUCLEOTIDE SEQUENCE</scope>
    <source>
        <strain evidence="3">CBS 10118</strain>
    </source>
</reference>
<evidence type="ECO:0000313" key="4">
    <source>
        <dbReference type="Proteomes" id="UP000092730"/>
    </source>
</evidence>
<reference evidence="3" key="2">
    <citation type="submission" date="2013-07" db="EMBL/GenBank/DDBJ databases">
        <authorList>
            <consortium name="The Broad Institute Genome Sequencing Platform"/>
            <person name="Cuomo C."/>
            <person name="Litvintseva A."/>
            <person name="Chen Y."/>
            <person name="Heitman J."/>
            <person name="Sun S."/>
            <person name="Springer D."/>
            <person name="Dromer F."/>
            <person name="Young S.K."/>
            <person name="Zeng Q."/>
            <person name="Gargeya S."/>
            <person name="Fitzgerald M."/>
            <person name="Abouelleil A."/>
            <person name="Alvarado L."/>
            <person name="Berlin A.M."/>
            <person name="Chapman S.B."/>
            <person name="Dewar J."/>
            <person name="Goldberg J."/>
            <person name="Griggs A."/>
            <person name="Gujja S."/>
            <person name="Hansen M."/>
            <person name="Howarth C."/>
            <person name="Imamovic A."/>
            <person name="Larimer J."/>
            <person name="McCowan C."/>
            <person name="Murphy C."/>
            <person name="Pearson M."/>
            <person name="Priest M."/>
            <person name="Roberts A."/>
            <person name="Saif S."/>
            <person name="Shea T."/>
            <person name="Sykes S."/>
            <person name="Wortman J."/>
            <person name="Nusbaum C."/>
            <person name="Birren B."/>
        </authorList>
    </citation>
    <scope>NUCLEOTIDE SEQUENCE</scope>
    <source>
        <strain evidence="3">CBS 10118</strain>
    </source>
</reference>
<evidence type="ECO:0000256" key="1">
    <source>
        <dbReference type="SAM" id="MobiDB-lite"/>
    </source>
</evidence>
<protein>
    <submittedName>
        <fullName evidence="2">Uncharacterized protein</fullName>
    </submittedName>
</protein>
<reference evidence="2" key="1">
    <citation type="submission" date="2013-07" db="EMBL/GenBank/DDBJ databases">
        <title>The Genome Sequence of Cryptococcus bestiolae CBS10118.</title>
        <authorList>
            <consortium name="The Broad Institute Genome Sequencing Platform"/>
            <person name="Cuomo C."/>
            <person name="Litvintseva A."/>
            <person name="Chen Y."/>
            <person name="Heitman J."/>
            <person name="Sun S."/>
            <person name="Springer D."/>
            <person name="Dromer F."/>
            <person name="Young S.K."/>
            <person name="Zeng Q."/>
            <person name="Gargeya S."/>
            <person name="Fitzgerald M."/>
            <person name="Abouelleil A."/>
            <person name="Alvarado L."/>
            <person name="Berlin A.M."/>
            <person name="Chapman S.B."/>
            <person name="Dewar J."/>
            <person name="Goldberg J."/>
            <person name="Griggs A."/>
            <person name="Gujja S."/>
            <person name="Hansen M."/>
            <person name="Howarth C."/>
            <person name="Imamovic A."/>
            <person name="Larimer J."/>
            <person name="McCowan C."/>
            <person name="Murphy C."/>
            <person name="Pearson M."/>
            <person name="Priest M."/>
            <person name="Roberts A."/>
            <person name="Saif S."/>
            <person name="Shea T."/>
            <person name="Sykes S."/>
            <person name="Wortman J."/>
            <person name="Nusbaum C."/>
            <person name="Birren B."/>
        </authorList>
    </citation>
    <scope>NUCLEOTIDE SEQUENCE [LARGE SCALE GENOMIC DNA]</scope>
    <source>
        <strain evidence="2">CBS 10118</strain>
    </source>
</reference>
<dbReference type="EMBL" id="KI894022">
    <property type="protein sequence ID" value="OCF24710.1"/>
    <property type="molecule type" value="Genomic_DNA"/>
</dbReference>
<dbReference type="AlphaFoldDB" id="A0A1B9G124"/>
<dbReference type="VEuPathDB" id="FungiDB:I302_06171"/>
<organism evidence="2">
    <name type="scientific">Kwoniella bestiolae CBS 10118</name>
    <dbReference type="NCBI Taxonomy" id="1296100"/>
    <lineage>
        <taxon>Eukaryota</taxon>
        <taxon>Fungi</taxon>
        <taxon>Dikarya</taxon>
        <taxon>Basidiomycota</taxon>
        <taxon>Agaricomycotina</taxon>
        <taxon>Tremellomycetes</taxon>
        <taxon>Tremellales</taxon>
        <taxon>Cryptococcaceae</taxon>
        <taxon>Kwoniella</taxon>
    </lineage>
</organism>
<feature type="compositionally biased region" description="Basic and acidic residues" evidence="1">
    <location>
        <begin position="242"/>
        <end position="257"/>
    </location>
</feature>
<dbReference type="EMBL" id="CP144545">
    <property type="protein sequence ID" value="WVW84533.1"/>
    <property type="molecule type" value="Genomic_DNA"/>
</dbReference>
<feature type="compositionally biased region" description="Basic and acidic residues" evidence="1">
    <location>
        <begin position="15"/>
        <end position="34"/>
    </location>
</feature>
<sequence>MDANGAGPSSRSKLRKEDSRKKSDNSNNAEKESAQDVVKVYGDTDEEDEVEDVTRSDTLSKRRRYYNGFLLDFPCPDPTPSDSGQVSGRRRVELGDSWKELISLDSAKKVAEKYLDEKLNCFKETFEDTKDPERLAQSQIRVILAEFAKCIGELDAKDEEFNLEADPMCRAILRLNEEKVLSRNTVKFEVFSWYGKPNAPWTFKGSQADRKIWFDRLRNLEFGVLDRAKEQLQMEDEEEYGDSSHKQGEKMTDKEIWNTKQPQGKITCC</sequence>
<gene>
    <name evidence="2" type="ORF">I302_06171</name>
    <name evidence="3" type="ORF">I302_106567</name>
</gene>
<reference evidence="2" key="3">
    <citation type="submission" date="2014-01" db="EMBL/GenBank/DDBJ databases">
        <title>Evolution of pathogenesis and genome organization in the Tremellales.</title>
        <authorList>
            <person name="Cuomo C."/>
            <person name="Litvintseva A."/>
            <person name="Heitman J."/>
            <person name="Chen Y."/>
            <person name="Sun S."/>
            <person name="Springer D."/>
            <person name="Dromer F."/>
            <person name="Young S."/>
            <person name="Zeng Q."/>
            <person name="Chapman S."/>
            <person name="Gujja S."/>
            <person name="Saif S."/>
            <person name="Birren B."/>
        </authorList>
    </citation>
    <scope>NUCLEOTIDE SEQUENCE</scope>
    <source>
        <strain evidence="2">CBS 10118</strain>
    </source>
</reference>